<dbReference type="Proteomes" id="UP000264589">
    <property type="component" value="Unassembled WGS sequence"/>
</dbReference>
<dbReference type="Pfam" id="PF01170">
    <property type="entry name" value="UPF0020"/>
    <property type="match status" value="1"/>
</dbReference>
<name>A0A371RLK4_9PROT</name>
<evidence type="ECO:0000313" key="6">
    <source>
        <dbReference type="EMBL" id="RFB06349.1"/>
    </source>
</evidence>
<evidence type="ECO:0000313" key="7">
    <source>
        <dbReference type="Proteomes" id="UP000264589"/>
    </source>
</evidence>
<evidence type="ECO:0000256" key="1">
    <source>
        <dbReference type="ARBA" id="ARBA00022603"/>
    </source>
</evidence>
<dbReference type="InterPro" id="IPR054170">
    <property type="entry name" value="RlmL_1st"/>
</dbReference>
<dbReference type="InterPro" id="IPR053943">
    <property type="entry name" value="RlmKL-like_Mtase_CS"/>
</dbReference>
<gene>
    <name evidence="6" type="ORF">DX908_04485</name>
</gene>
<dbReference type="InterPro" id="IPR000241">
    <property type="entry name" value="RlmKL-like_Mtase"/>
</dbReference>
<reference evidence="6 7" key="1">
    <citation type="submission" date="2018-08" db="EMBL/GenBank/DDBJ databases">
        <title>Parvularcula sp. SM1705, isolated from surface water of the South Sea China.</title>
        <authorList>
            <person name="Sun L."/>
        </authorList>
    </citation>
    <scope>NUCLEOTIDE SEQUENCE [LARGE SCALE GENOMIC DNA]</scope>
    <source>
        <strain evidence="6 7">SM1705</strain>
    </source>
</reference>
<dbReference type="PANTHER" id="PTHR47313">
    <property type="entry name" value="RIBOSOMAL RNA LARGE SUBUNIT METHYLTRANSFERASE K/L"/>
    <property type="match status" value="1"/>
</dbReference>
<evidence type="ECO:0000256" key="2">
    <source>
        <dbReference type="ARBA" id="ARBA00022679"/>
    </source>
</evidence>
<dbReference type="PANTHER" id="PTHR47313:SF1">
    <property type="entry name" value="RIBOSOMAL RNA LARGE SUBUNIT METHYLTRANSFERASE K_L"/>
    <property type="match status" value="1"/>
</dbReference>
<dbReference type="InParanoid" id="A0A371RLK4"/>
<dbReference type="SUPFAM" id="SSF53335">
    <property type="entry name" value="S-adenosyl-L-methionine-dependent methyltransferases"/>
    <property type="match status" value="1"/>
</dbReference>
<evidence type="ECO:0000259" key="4">
    <source>
        <dbReference type="Pfam" id="PF02926"/>
    </source>
</evidence>
<dbReference type="GO" id="GO:0008990">
    <property type="term" value="F:rRNA (guanine-N2-)-methyltransferase activity"/>
    <property type="evidence" value="ECO:0007669"/>
    <property type="project" value="TreeGrafter"/>
</dbReference>
<dbReference type="Pfam" id="PF22020">
    <property type="entry name" value="RlmL_1st"/>
    <property type="match status" value="1"/>
</dbReference>
<feature type="domain" description="RlmL ferredoxin-like" evidence="5">
    <location>
        <begin position="9"/>
        <end position="63"/>
    </location>
</feature>
<feature type="domain" description="Ribosomal RNA large subunit methyltransferase K/L-like methyltransferase" evidence="3">
    <location>
        <begin position="160"/>
        <end position="346"/>
    </location>
</feature>
<comment type="caution">
    <text evidence="6">The sequence shown here is derived from an EMBL/GenBank/DDBJ whole genome shotgun (WGS) entry which is preliminary data.</text>
</comment>
<dbReference type="InterPro" id="IPR004114">
    <property type="entry name" value="THUMP_dom"/>
</dbReference>
<dbReference type="AlphaFoldDB" id="A0A371RLK4"/>
<keyword evidence="1 6" id="KW-0489">Methyltransferase</keyword>
<accession>A0A371RLK4</accession>
<dbReference type="Pfam" id="PF02926">
    <property type="entry name" value="THUMP"/>
    <property type="match status" value="1"/>
</dbReference>
<dbReference type="InterPro" id="IPR029063">
    <property type="entry name" value="SAM-dependent_MTases_sf"/>
</dbReference>
<protein>
    <submittedName>
        <fullName evidence="6">Class I SAM-dependent RNA methyltransferase</fullName>
    </submittedName>
</protein>
<dbReference type="GO" id="GO:0003723">
    <property type="term" value="F:RNA binding"/>
    <property type="evidence" value="ECO:0007669"/>
    <property type="project" value="InterPro"/>
</dbReference>
<dbReference type="CDD" id="cd11715">
    <property type="entry name" value="THUMP_AdoMetMT"/>
    <property type="match status" value="1"/>
</dbReference>
<proteinExistence type="predicted"/>
<sequence length="372" mass="40551">MATSGRLDIFATVQPGLEPLLLDEVRELGWTAAKAQPGGISFEGGWPDVWRANLLLRGAGRVLVRIGAFRAEHLAQLDKRSRQLPWAEFIPDGRRVRVEATCRKSRIYHSGAAAERIEKSLRLATAAVRGDVDDLRVFVRIDQNICTVSIDTSGELLHKRGYKHDVGKAPLRETQAALFLRACGYNGAEPVLDPMCGSGTIVLEAAEIAKGLAPGRGRSFAFENLRGFDPSLWGQMKQEIASAEIVSDQRFRGYDRDEGVVAASTSNAERAGLSSITSFNKQNISNLECPEGPAGLVLVNPPYGARIGEGHALSSLYQTLGRRLKEEFSGWRAGIITSEERLAKATGLPFSEIGPPVPHGPLRIRLYRTATL</sequence>
<dbReference type="GO" id="GO:0070043">
    <property type="term" value="F:rRNA (guanine-N7-)-methyltransferase activity"/>
    <property type="evidence" value="ECO:0007669"/>
    <property type="project" value="TreeGrafter"/>
</dbReference>
<dbReference type="EMBL" id="QUQO01000001">
    <property type="protein sequence ID" value="RFB06349.1"/>
    <property type="molecule type" value="Genomic_DNA"/>
</dbReference>
<keyword evidence="2 6" id="KW-0808">Transferase</keyword>
<dbReference type="Gene3D" id="3.30.2130.30">
    <property type="match status" value="1"/>
</dbReference>
<dbReference type="OrthoDB" id="9809404at2"/>
<evidence type="ECO:0000259" key="5">
    <source>
        <dbReference type="Pfam" id="PF22020"/>
    </source>
</evidence>
<keyword evidence="7" id="KW-1185">Reference proteome</keyword>
<feature type="domain" description="THUMP" evidence="4">
    <location>
        <begin position="74"/>
        <end position="151"/>
    </location>
</feature>
<dbReference type="Gene3D" id="3.40.50.150">
    <property type="entry name" value="Vaccinia Virus protein VP39"/>
    <property type="match status" value="1"/>
</dbReference>
<dbReference type="PROSITE" id="PS01261">
    <property type="entry name" value="UPF0020"/>
    <property type="match status" value="1"/>
</dbReference>
<evidence type="ECO:0000259" key="3">
    <source>
        <dbReference type="Pfam" id="PF01170"/>
    </source>
</evidence>
<organism evidence="6 7">
    <name type="scientific">Parvularcula marina</name>
    <dbReference type="NCBI Taxonomy" id="2292771"/>
    <lineage>
        <taxon>Bacteria</taxon>
        <taxon>Pseudomonadati</taxon>
        <taxon>Pseudomonadota</taxon>
        <taxon>Alphaproteobacteria</taxon>
        <taxon>Parvularculales</taxon>
        <taxon>Parvularculaceae</taxon>
        <taxon>Parvularcula</taxon>
    </lineage>
</organism>